<accession>A0A2P2E281</accession>
<evidence type="ECO:0000313" key="3">
    <source>
        <dbReference type="Proteomes" id="UP000245133"/>
    </source>
</evidence>
<dbReference type="Pfam" id="PF00903">
    <property type="entry name" value="Glyoxalase"/>
    <property type="match status" value="1"/>
</dbReference>
<dbReference type="InterPro" id="IPR052164">
    <property type="entry name" value="Anthracycline_SecMetBiosynth"/>
</dbReference>
<name>A0A2P2E281_9LEPT</name>
<dbReference type="RefSeq" id="WP_209452045.1">
    <property type="nucleotide sequence ID" value="NZ_BFBB01000008.1"/>
</dbReference>
<evidence type="ECO:0000313" key="2">
    <source>
        <dbReference type="EMBL" id="GBF50991.1"/>
    </source>
</evidence>
<keyword evidence="2" id="KW-0223">Dioxygenase</keyword>
<dbReference type="EMBL" id="BFBB01000008">
    <property type="protein sequence ID" value="GBF50991.1"/>
    <property type="molecule type" value="Genomic_DNA"/>
</dbReference>
<proteinExistence type="predicted"/>
<gene>
    <name evidence="2" type="ORF">LPTSP4_25220</name>
</gene>
<evidence type="ECO:0000259" key="1">
    <source>
        <dbReference type="PROSITE" id="PS51819"/>
    </source>
</evidence>
<organism evidence="2 3">
    <name type="scientific">Leptospira ryugenii</name>
    <dbReference type="NCBI Taxonomy" id="1917863"/>
    <lineage>
        <taxon>Bacteria</taxon>
        <taxon>Pseudomonadati</taxon>
        <taxon>Spirochaetota</taxon>
        <taxon>Spirochaetia</taxon>
        <taxon>Leptospirales</taxon>
        <taxon>Leptospiraceae</taxon>
        <taxon>Leptospira</taxon>
    </lineage>
</organism>
<dbReference type="Gene3D" id="3.10.180.10">
    <property type="entry name" value="2,3-Dihydroxybiphenyl 1,2-Dioxygenase, domain 1"/>
    <property type="match status" value="1"/>
</dbReference>
<dbReference type="InterPro" id="IPR037523">
    <property type="entry name" value="VOC_core"/>
</dbReference>
<dbReference type="PROSITE" id="PS51819">
    <property type="entry name" value="VOC"/>
    <property type="match status" value="1"/>
</dbReference>
<dbReference type="PANTHER" id="PTHR33993:SF2">
    <property type="entry name" value="VOC DOMAIN-CONTAINING PROTEIN"/>
    <property type="match status" value="1"/>
</dbReference>
<dbReference type="PANTHER" id="PTHR33993">
    <property type="entry name" value="GLYOXALASE-RELATED"/>
    <property type="match status" value="1"/>
</dbReference>
<dbReference type="GO" id="GO:0051213">
    <property type="term" value="F:dioxygenase activity"/>
    <property type="evidence" value="ECO:0007669"/>
    <property type="project" value="UniProtKB-KW"/>
</dbReference>
<dbReference type="Proteomes" id="UP000245133">
    <property type="component" value="Unassembled WGS sequence"/>
</dbReference>
<dbReference type="InterPro" id="IPR029068">
    <property type="entry name" value="Glyas_Bleomycin-R_OHBP_Dase"/>
</dbReference>
<sequence length="157" mass="17723">MESNRAMKMIGKVILFTWLVTLVCFCSHKKDLEGSMANPVVYFEIPVSNLDRAIHFYSTVFSFTFEKTSLDGNEMALFPFVDGSSHISGALAKGKTYRPSKEGTLVYFQSEDITSTLKKVVSEGGFILYPRTRIEFGFVAEFQDSEGNRVALFEKEK</sequence>
<dbReference type="InterPro" id="IPR004360">
    <property type="entry name" value="Glyas_Fos-R_dOase_dom"/>
</dbReference>
<keyword evidence="2" id="KW-0560">Oxidoreductase</keyword>
<protein>
    <submittedName>
        <fullName evidence="2">Glyoxalase/bleomycin resistance protein/dioxygenase</fullName>
    </submittedName>
</protein>
<dbReference type="SUPFAM" id="SSF54593">
    <property type="entry name" value="Glyoxalase/Bleomycin resistance protein/Dihydroxybiphenyl dioxygenase"/>
    <property type="match status" value="1"/>
</dbReference>
<dbReference type="CDD" id="cd07247">
    <property type="entry name" value="SgaA_N_like"/>
    <property type="match status" value="1"/>
</dbReference>
<feature type="domain" description="VOC" evidence="1">
    <location>
        <begin position="39"/>
        <end position="155"/>
    </location>
</feature>
<dbReference type="AlphaFoldDB" id="A0A2P2E281"/>
<comment type="caution">
    <text evidence="2">The sequence shown here is derived from an EMBL/GenBank/DDBJ whole genome shotgun (WGS) entry which is preliminary data.</text>
</comment>
<keyword evidence="3" id="KW-1185">Reference proteome</keyword>
<reference evidence="2 3" key="1">
    <citation type="submission" date="2018-02" db="EMBL/GenBank/DDBJ databases">
        <title>Novel Leptospira species isolated from soil and water in Japan.</title>
        <authorList>
            <person name="Nakao R."/>
            <person name="Masuzawa T."/>
        </authorList>
    </citation>
    <scope>NUCLEOTIDE SEQUENCE [LARGE SCALE GENOMIC DNA]</scope>
    <source>
        <strain evidence="2 3">YH101</strain>
    </source>
</reference>